<evidence type="ECO:0000259" key="3">
    <source>
        <dbReference type="PROSITE" id="PS01186"/>
    </source>
</evidence>
<dbReference type="PANTHER" id="PTHR24032:SF8">
    <property type="entry name" value="EGF-LIKE DOMAIN-CONTAINING PROTEIN"/>
    <property type="match status" value="1"/>
</dbReference>
<dbReference type="SUPFAM" id="SSF81296">
    <property type="entry name" value="E set domains"/>
    <property type="match status" value="1"/>
</dbReference>
<dbReference type="PANTHER" id="PTHR24032">
    <property type="entry name" value="EGF-LIKE DOMAIN-CONTAINING PROTEIN-RELATED-RELATED"/>
    <property type="match status" value="1"/>
</dbReference>
<dbReference type="PROSITE" id="PS01186">
    <property type="entry name" value="EGF_2"/>
    <property type="match status" value="1"/>
</dbReference>
<dbReference type="KEGG" id="dpp:DICPUDRAFT_36615"/>
<keyword evidence="5" id="KW-1185">Reference proteome</keyword>
<name>F0ZRE1_DICPU</name>
<dbReference type="AlphaFoldDB" id="F0ZRE1"/>
<protein>
    <recommendedName>
        <fullName evidence="2 3">EGF-like domain-containing protein</fullName>
    </recommendedName>
</protein>
<dbReference type="InParanoid" id="F0ZRE1"/>
<dbReference type="InterPro" id="IPR014756">
    <property type="entry name" value="Ig_E-set"/>
</dbReference>
<dbReference type="OrthoDB" id="676979at2759"/>
<feature type="transmembrane region" description="Helical" evidence="1">
    <location>
        <begin position="624"/>
        <end position="645"/>
    </location>
</feature>
<dbReference type="InterPro" id="IPR000742">
    <property type="entry name" value="EGF"/>
</dbReference>
<dbReference type="FunCoup" id="F0ZRE1">
    <property type="interactions" value="921"/>
</dbReference>
<dbReference type="Proteomes" id="UP000001064">
    <property type="component" value="Unassembled WGS sequence"/>
</dbReference>
<dbReference type="EMBL" id="GL871139">
    <property type="protein sequence ID" value="EGC33512.1"/>
    <property type="molecule type" value="Genomic_DNA"/>
</dbReference>
<proteinExistence type="predicted"/>
<dbReference type="Pfam" id="PF01833">
    <property type="entry name" value="TIG"/>
    <property type="match status" value="1"/>
</dbReference>
<dbReference type="InterPro" id="IPR013783">
    <property type="entry name" value="Ig-like_fold"/>
</dbReference>
<dbReference type="CDD" id="cd00603">
    <property type="entry name" value="IPT_PCSR"/>
    <property type="match status" value="1"/>
</dbReference>
<organism evidence="4 5">
    <name type="scientific">Dictyostelium purpureum</name>
    <name type="common">Slime mold</name>
    <dbReference type="NCBI Taxonomy" id="5786"/>
    <lineage>
        <taxon>Eukaryota</taxon>
        <taxon>Amoebozoa</taxon>
        <taxon>Evosea</taxon>
        <taxon>Eumycetozoa</taxon>
        <taxon>Dictyostelia</taxon>
        <taxon>Dictyosteliales</taxon>
        <taxon>Dictyosteliaceae</taxon>
        <taxon>Dictyostelium</taxon>
    </lineage>
</organism>
<reference evidence="5" key="1">
    <citation type="journal article" date="2011" name="Genome Biol.">
        <title>Comparative genomics of the social amoebae Dictyostelium discoideum and Dictyostelium purpureum.</title>
        <authorList>
            <consortium name="US DOE Joint Genome Institute (JGI-PGF)"/>
            <person name="Sucgang R."/>
            <person name="Kuo A."/>
            <person name="Tian X."/>
            <person name="Salerno W."/>
            <person name="Parikh A."/>
            <person name="Feasley C.L."/>
            <person name="Dalin E."/>
            <person name="Tu H."/>
            <person name="Huang E."/>
            <person name="Barry K."/>
            <person name="Lindquist E."/>
            <person name="Shapiro H."/>
            <person name="Bruce D."/>
            <person name="Schmutz J."/>
            <person name="Salamov A."/>
            <person name="Fey P."/>
            <person name="Gaudet P."/>
            <person name="Anjard C."/>
            <person name="Babu M.M."/>
            <person name="Basu S."/>
            <person name="Bushmanova Y."/>
            <person name="van der Wel H."/>
            <person name="Katoh-Kurasawa M."/>
            <person name="Dinh C."/>
            <person name="Coutinho P.M."/>
            <person name="Saito T."/>
            <person name="Elias M."/>
            <person name="Schaap P."/>
            <person name="Kay R.R."/>
            <person name="Henrissat B."/>
            <person name="Eichinger L."/>
            <person name="Rivero F."/>
            <person name="Putnam N.H."/>
            <person name="West C.M."/>
            <person name="Loomis W.F."/>
            <person name="Chisholm R.L."/>
            <person name="Shaulsky G."/>
            <person name="Strassmann J.E."/>
            <person name="Queller D.C."/>
            <person name="Kuspa A."/>
            <person name="Grigoriev I.V."/>
        </authorList>
    </citation>
    <scope>NUCLEOTIDE SEQUENCE [LARGE SCALE GENOMIC DNA]</scope>
    <source>
        <strain evidence="5">QSDP1</strain>
    </source>
</reference>
<dbReference type="Gene3D" id="2.60.40.10">
    <property type="entry name" value="Immunoglobulins"/>
    <property type="match status" value="1"/>
</dbReference>
<dbReference type="InterPro" id="IPR054484">
    <property type="entry name" value="ComC_SSD"/>
</dbReference>
<feature type="domain" description="EGF-like" evidence="2 3">
    <location>
        <begin position="372"/>
        <end position="383"/>
    </location>
</feature>
<evidence type="ECO:0000313" key="4">
    <source>
        <dbReference type="EMBL" id="EGC33512.1"/>
    </source>
</evidence>
<keyword evidence="1" id="KW-1133">Transmembrane helix</keyword>
<dbReference type="InterPro" id="IPR002909">
    <property type="entry name" value="IPT_dom"/>
</dbReference>
<keyword evidence="1" id="KW-0812">Transmembrane</keyword>
<dbReference type="VEuPathDB" id="AmoebaDB:DICPUDRAFT_36615"/>
<evidence type="ECO:0000256" key="1">
    <source>
        <dbReference type="SAM" id="Phobius"/>
    </source>
</evidence>
<evidence type="ECO:0000313" key="5">
    <source>
        <dbReference type="Proteomes" id="UP000001064"/>
    </source>
</evidence>
<dbReference type="GeneID" id="10504342"/>
<dbReference type="InterPro" id="IPR057015">
    <property type="entry name" value="B-sand_ComC_2nd"/>
</dbReference>
<sequence>SNNRITTLDLSFNSITGTIDESYCSVLLMINNNKMTGKIPECFTCHFNDAYMKGYFIGNQFDNLDSIGTCSKFIKIIIIVTKPALSIIGQNIGYDVSDIYSNPQISFELLIEGNSNIIAFNYKLNRIIHNIKFKSTDQEFTLTPDPYPPLLSNITSNNQILLFKGLYYSYDIAEITITIGGKSCDVTDSTFYQITCTLTTYPNQLNNVLGIIRVDQLQTKFNLNLDKRDGNEVFNNYTSCLDNCESYSGNKCNYNTGICECPQCFSPNHYVSSISPTYEDGGLVIMNGWFGDINQDLNITIGNQECKIETISPNTITCNIGAGTGKKDVTVFQNGITWKSFNFFIYQLKQQICLNKCTDTSHGICDTSNGICECKSGWIGFDCSSPSNYNNDGNTNSTVHPDGSTTIINHQTIYNILITSLLELDINSDTVKQYPLQNNWNITSKDKNGKNVIFTQILNETECQIILSIQEIENDIQYSFAGLDFKLDKGSIKVSVSIHNYNYQSPLNTLQLHMISNISDTTSNDCNSKPASTSTSIFDNQVLNYILINKDNKILYGRFINRAISDGHTTLITTSLISSQNESVTIGINIPHCETSCYIDPDFSVLINSNFKTNCDKSKNHTTLIAILVSCIGVATIIILAGAFYKKSTKSKVIVFKLKKKIKMAK</sequence>
<accession>F0ZRE1</accession>
<dbReference type="InterPro" id="IPR053331">
    <property type="entry name" value="EGF-like_comC"/>
</dbReference>
<dbReference type="RefSeq" id="XP_003289986.1">
    <property type="nucleotide sequence ID" value="XM_003289938.1"/>
</dbReference>
<dbReference type="Pfam" id="PF22933">
    <property type="entry name" value="ComC_SSD"/>
    <property type="match status" value="1"/>
</dbReference>
<evidence type="ECO:0000259" key="2">
    <source>
        <dbReference type="PROSITE" id="PS00022"/>
    </source>
</evidence>
<dbReference type="PROSITE" id="PS00022">
    <property type="entry name" value="EGF_1"/>
    <property type="match status" value="1"/>
</dbReference>
<feature type="non-terminal residue" evidence="4">
    <location>
        <position position="666"/>
    </location>
</feature>
<keyword evidence="1" id="KW-0472">Membrane</keyword>
<dbReference type="Pfam" id="PF24143">
    <property type="entry name" value="Beta-sand_ComC_2nd"/>
    <property type="match status" value="1"/>
</dbReference>
<gene>
    <name evidence="4" type="ORF">DICPUDRAFT_36615</name>
</gene>